<sequence length="71" mass="7532">MACSVSIDWGDSWARIGANAPQAAIHQWGGKPGMRPGPAAIPARPFMGLDPTGERDILDTLAQRLSKALHP</sequence>
<gene>
    <name evidence="1" type="ORF">SGGMMB4_00790</name>
</gene>
<reference evidence="1 2" key="1">
    <citation type="submission" date="2015-05" db="EMBL/GenBank/DDBJ databases">
        <authorList>
            <person name="Goodhead I."/>
        </authorList>
    </citation>
    <scope>NUCLEOTIDE SEQUENCE [LARGE SCALE GENOMIC DNA]</scope>
    <source>
        <strain evidence="2">morsitans</strain>
    </source>
</reference>
<dbReference type="AlphaFoldDB" id="A0A193QFN7"/>
<proteinExistence type="predicted"/>
<evidence type="ECO:0000313" key="2">
    <source>
        <dbReference type="Proteomes" id="UP000245838"/>
    </source>
</evidence>
<dbReference type="Proteomes" id="UP000245838">
    <property type="component" value="Chromosome sggmmb4_Chromosome"/>
</dbReference>
<dbReference type="Pfam" id="PF05069">
    <property type="entry name" value="Phage_tail_S"/>
    <property type="match status" value="1"/>
</dbReference>
<accession>A0A193QFN7</accession>
<dbReference type="EMBL" id="LN854557">
    <property type="protein sequence ID" value="CRL43986.1"/>
    <property type="molecule type" value="Genomic_DNA"/>
</dbReference>
<protein>
    <submittedName>
        <fullName evidence="1">Phage virion morphogenesis family protein</fullName>
    </submittedName>
</protein>
<name>A0A193QFN7_SODGM</name>
<dbReference type="InterPro" id="IPR006522">
    <property type="entry name" value="Phage_virion_morphogenesis"/>
</dbReference>
<evidence type="ECO:0000313" key="1">
    <source>
        <dbReference type="EMBL" id="CRL43986.1"/>
    </source>
</evidence>
<dbReference type="NCBIfam" id="TIGR01635">
    <property type="entry name" value="tail_comp_S"/>
    <property type="match status" value="1"/>
</dbReference>
<organism evidence="1 2">
    <name type="scientific">Sodalis glossinidius (strain morsitans)</name>
    <dbReference type="NCBI Taxonomy" id="343509"/>
    <lineage>
        <taxon>Bacteria</taxon>
        <taxon>Pseudomonadati</taxon>
        <taxon>Pseudomonadota</taxon>
        <taxon>Gammaproteobacteria</taxon>
        <taxon>Enterobacterales</taxon>
        <taxon>Bruguierivoracaceae</taxon>
        <taxon>Sodalis</taxon>
    </lineage>
</organism>